<evidence type="ECO:0000313" key="4">
    <source>
        <dbReference type="EMBL" id="PBK75117.1"/>
    </source>
</evidence>
<dbReference type="STRING" id="1076256.A0A2H3CEB4"/>
<feature type="signal peptide" evidence="2">
    <location>
        <begin position="1"/>
        <end position="18"/>
    </location>
</feature>
<feature type="chain" id="PRO_5013614969" evidence="2">
    <location>
        <begin position="19"/>
        <end position="423"/>
    </location>
</feature>
<comment type="similarity">
    <text evidence="1">Belongs to the peptidase A1 family.</text>
</comment>
<evidence type="ECO:0000256" key="1">
    <source>
        <dbReference type="ARBA" id="ARBA00007447"/>
    </source>
</evidence>
<dbReference type="GO" id="GO:0004190">
    <property type="term" value="F:aspartic-type endopeptidase activity"/>
    <property type="evidence" value="ECO:0007669"/>
    <property type="project" value="InterPro"/>
</dbReference>
<dbReference type="InterPro" id="IPR033121">
    <property type="entry name" value="PEPTIDASE_A1"/>
</dbReference>
<dbReference type="EMBL" id="KZ293418">
    <property type="protein sequence ID" value="PBK75117.1"/>
    <property type="molecule type" value="Genomic_DNA"/>
</dbReference>
<dbReference type="Proteomes" id="UP000218334">
    <property type="component" value="Unassembled WGS sequence"/>
</dbReference>
<dbReference type="InterPro" id="IPR001461">
    <property type="entry name" value="Aspartic_peptidase_A1"/>
</dbReference>
<keyword evidence="4" id="KW-0645">Protease</keyword>
<name>A0A2H3CEB4_9AGAR</name>
<dbReference type="SUPFAM" id="SSF50630">
    <property type="entry name" value="Acid proteases"/>
    <property type="match status" value="1"/>
</dbReference>
<dbReference type="Gene3D" id="2.40.70.10">
    <property type="entry name" value="Acid Proteases"/>
    <property type="match status" value="2"/>
</dbReference>
<dbReference type="InterPro" id="IPR021109">
    <property type="entry name" value="Peptidase_aspartic_dom_sf"/>
</dbReference>
<evidence type="ECO:0000256" key="2">
    <source>
        <dbReference type="SAM" id="SignalP"/>
    </source>
</evidence>
<keyword evidence="4" id="KW-0378">Hydrolase</keyword>
<sequence length="423" mass="45699">MAISVFFALLCLAGYSSGLQLKIEGRRNVRTRHDLLRRGNMDGTGALSNPANMRYYTNLTLGGQLFTAEIDTGSSDLWVAGNITDSIDTGTTSEVIYPKDGVEGPVKTSTLEFAGYTVQDQAFENTVQVTPDSERPIGTGLIGLGPTSGSSIYAKLNTSAGYAVLDRIFLQNTSTPNYLTVLLGRTQDPTDVFPGDISIGELFDGYSNVESEPKLEVTIVPVRESRYQHFQALLDQNGLLGPDGQPVSITTEVDQTSNSKQATAVVDTDCPLSQVPNGVSGAEYRNITNIGDIWIVPCDEEVNITFKFSGNSYHIHPLDTTMDASLLGITDLVNSQDRTSCLGAFQPTIPGARSETYDMLLGVSFREQCASFRNVYTVFNFGDFVAGGNDTTIRGDPYVQLLSTTDPAEAHSDFVAVRLSGRV</sequence>
<dbReference type="AlphaFoldDB" id="A0A2H3CEB4"/>
<dbReference type="PANTHER" id="PTHR47966:SF51">
    <property type="entry name" value="BETA-SITE APP-CLEAVING ENZYME, ISOFORM A-RELATED"/>
    <property type="match status" value="1"/>
</dbReference>
<dbReference type="CDD" id="cd05471">
    <property type="entry name" value="pepsin_like"/>
    <property type="match status" value="1"/>
</dbReference>
<reference evidence="5" key="1">
    <citation type="journal article" date="2017" name="Nat. Ecol. Evol.">
        <title>Genome expansion and lineage-specific genetic innovations in the forest pathogenic fungi Armillaria.</title>
        <authorList>
            <person name="Sipos G."/>
            <person name="Prasanna A.N."/>
            <person name="Walter M.C."/>
            <person name="O'Connor E."/>
            <person name="Balint B."/>
            <person name="Krizsan K."/>
            <person name="Kiss B."/>
            <person name="Hess J."/>
            <person name="Varga T."/>
            <person name="Slot J."/>
            <person name="Riley R."/>
            <person name="Boka B."/>
            <person name="Rigling D."/>
            <person name="Barry K."/>
            <person name="Lee J."/>
            <person name="Mihaltcheva S."/>
            <person name="LaButti K."/>
            <person name="Lipzen A."/>
            <person name="Waldron R."/>
            <person name="Moloney N.M."/>
            <person name="Sperisen C."/>
            <person name="Kredics L."/>
            <person name="Vagvoelgyi C."/>
            <person name="Patrignani A."/>
            <person name="Fitzpatrick D."/>
            <person name="Nagy I."/>
            <person name="Doyle S."/>
            <person name="Anderson J.B."/>
            <person name="Grigoriev I.V."/>
            <person name="Gueldener U."/>
            <person name="Muensterkoetter M."/>
            <person name="Nagy L.G."/>
        </authorList>
    </citation>
    <scope>NUCLEOTIDE SEQUENCE [LARGE SCALE GENOMIC DNA]</scope>
    <source>
        <strain evidence="5">28-4</strain>
    </source>
</reference>
<evidence type="ECO:0000259" key="3">
    <source>
        <dbReference type="PROSITE" id="PS51767"/>
    </source>
</evidence>
<gene>
    <name evidence="4" type="ORF">ARMSODRAFT_1056108</name>
</gene>
<evidence type="ECO:0000313" key="5">
    <source>
        <dbReference type="Proteomes" id="UP000218334"/>
    </source>
</evidence>
<keyword evidence="5" id="KW-1185">Reference proteome</keyword>
<accession>A0A2H3CEB4</accession>
<dbReference type="Pfam" id="PF00026">
    <property type="entry name" value="Asp"/>
    <property type="match status" value="1"/>
</dbReference>
<organism evidence="4 5">
    <name type="scientific">Armillaria solidipes</name>
    <dbReference type="NCBI Taxonomy" id="1076256"/>
    <lineage>
        <taxon>Eukaryota</taxon>
        <taxon>Fungi</taxon>
        <taxon>Dikarya</taxon>
        <taxon>Basidiomycota</taxon>
        <taxon>Agaricomycotina</taxon>
        <taxon>Agaricomycetes</taxon>
        <taxon>Agaricomycetidae</taxon>
        <taxon>Agaricales</taxon>
        <taxon>Marasmiineae</taxon>
        <taxon>Physalacriaceae</taxon>
        <taxon>Armillaria</taxon>
    </lineage>
</organism>
<keyword evidence="2" id="KW-0732">Signal</keyword>
<dbReference type="PROSITE" id="PS51767">
    <property type="entry name" value="PEPTIDASE_A1"/>
    <property type="match status" value="1"/>
</dbReference>
<proteinExistence type="inferred from homology"/>
<feature type="domain" description="Peptidase A1" evidence="3">
    <location>
        <begin position="55"/>
        <end position="382"/>
    </location>
</feature>
<dbReference type="PANTHER" id="PTHR47966">
    <property type="entry name" value="BETA-SITE APP-CLEAVING ENZYME, ISOFORM A-RELATED"/>
    <property type="match status" value="1"/>
</dbReference>
<dbReference type="GO" id="GO:0006508">
    <property type="term" value="P:proteolysis"/>
    <property type="evidence" value="ECO:0007669"/>
    <property type="project" value="UniProtKB-KW"/>
</dbReference>
<dbReference type="InterPro" id="IPR034164">
    <property type="entry name" value="Pepsin-like_dom"/>
</dbReference>
<protein>
    <submittedName>
        <fullName evidence="4">Acid protease</fullName>
    </submittedName>
</protein>